<dbReference type="Gene3D" id="3.30.500.10">
    <property type="entry name" value="MHC class I-like antigen recognition-like"/>
    <property type="match status" value="1"/>
</dbReference>
<dbReference type="InterPro" id="IPR011161">
    <property type="entry name" value="MHC_I-like_Ag-recog"/>
</dbReference>
<dbReference type="HOGENOM" id="CLU_047501_9_2_1"/>
<feature type="chain" id="PRO_5012361733" evidence="19">
    <location>
        <begin position="16"/>
        <end position="330"/>
    </location>
</feature>
<evidence type="ECO:0000256" key="9">
    <source>
        <dbReference type="ARBA" id="ARBA00022989"/>
    </source>
</evidence>
<dbReference type="GO" id="GO:0010008">
    <property type="term" value="C:endosome membrane"/>
    <property type="evidence" value="ECO:0007669"/>
    <property type="project" value="UniProtKB-SubCell"/>
</dbReference>
<evidence type="ECO:0000256" key="18">
    <source>
        <dbReference type="SAM" id="Phobius"/>
    </source>
</evidence>
<dbReference type="InterPro" id="IPR037055">
    <property type="entry name" value="MHC_I-like_Ag-recog_sf"/>
</dbReference>
<keyword evidence="22" id="KW-1185">Reference proteome</keyword>
<dbReference type="InterPro" id="IPR003597">
    <property type="entry name" value="Ig_C1-set"/>
</dbReference>
<comment type="function">
    <text evidence="16">Antigen-presenting protein that binds self and non-self lipid and glycolipid antigens and presents them to T-cell receptors on natural killer T-cells.</text>
</comment>
<dbReference type="FunFam" id="2.60.40.10:FF:000254">
    <property type="entry name" value="Antigen-presenting glycoprotein CD1d1"/>
    <property type="match status" value="1"/>
</dbReference>
<evidence type="ECO:0000313" key="22">
    <source>
        <dbReference type="Proteomes" id="UP000005447"/>
    </source>
</evidence>
<keyword evidence="7" id="KW-0967">Endosome</keyword>
<evidence type="ECO:0000256" key="15">
    <source>
        <dbReference type="ARBA" id="ARBA00023319"/>
    </source>
</evidence>
<keyword evidence="9 18" id="KW-1133">Transmembrane helix</keyword>
<keyword evidence="12" id="KW-1015">Disulfide bond</keyword>
<dbReference type="GO" id="GO:0001916">
    <property type="term" value="P:positive regulation of T cell mediated cytotoxicity"/>
    <property type="evidence" value="ECO:0007669"/>
    <property type="project" value="TreeGrafter"/>
</dbReference>
<evidence type="ECO:0000256" key="10">
    <source>
        <dbReference type="ARBA" id="ARBA00023130"/>
    </source>
</evidence>
<dbReference type="SUPFAM" id="SSF54452">
    <property type="entry name" value="MHC antigen-recognition domain"/>
    <property type="match status" value="1"/>
</dbReference>
<dbReference type="GO" id="GO:0032753">
    <property type="term" value="P:positive regulation of interleukin-4 production"/>
    <property type="evidence" value="ECO:0007669"/>
    <property type="project" value="UniProtKB-ARBA"/>
</dbReference>
<keyword evidence="13" id="KW-0325">Glycoprotein</keyword>
<dbReference type="PANTHER" id="PTHR16675:SF130">
    <property type="entry name" value="T-CELL SURFACE GLYCOPROTEIN CD1B"/>
    <property type="match status" value="1"/>
</dbReference>
<dbReference type="InterPro" id="IPR050208">
    <property type="entry name" value="MHC_class-I_related"/>
</dbReference>
<evidence type="ECO:0000256" key="2">
    <source>
        <dbReference type="ARBA" id="ARBA00004608"/>
    </source>
</evidence>
<dbReference type="Proteomes" id="UP000005447">
    <property type="component" value="Unassembled WGS sequence"/>
</dbReference>
<evidence type="ECO:0000256" key="5">
    <source>
        <dbReference type="ARBA" id="ARBA00022692"/>
    </source>
</evidence>
<gene>
    <name evidence="21" type="primary">Cd1b4</name>
</gene>
<dbReference type="GeneTree" id="ENSGT01120000271825"/>
<dbReference type="Pfam" id="PF16497">
    <property type="entry name" value="MHC_I_3"/>
    <property type="match status" value="1"/>
</dbReference>
<feature type="signal peptide" evidence="19">
    <location>
        <begin position="1"/>
        <end position="15"/>
    </location>
</feature>
<evidence type="ECO:0000256" key="14">
    <source>
        <dbReference type="ARBA" id="ARBA00023228"/>
    </source>
</evidence>
<dbReference type="SUPFAM" id="SSF48726">
    <property type="entry name" value="Immunoglobulin"/>
    <property type="match status" value="1"/>
</dbReference>
<feature type="domain" description="Ig-like" evidence="20">
    <location>
        <begin position="182"/>
        <end position="282"/>
    </location>
</feature>
<evidence type="ECO:0000256" key="7">
    <source>
        <dbReference type="ARBA" id="ARBA00022753"/>
    </source>
</evidence>
<evidence type="ECO:0000256" key="17">
    <source>
        <dbReference type="ARBA" id="ARBA00038793"/>
    </source>
</evidence>
<keyword evidence="11 18" id="KW-0472">Membrane</keyword>
<evidence type="ECO:0000256" key="6">
    <source>
        <dbReference type="ARBA" id="ARBA00022729"/>
    </source>
</evidence>
<dbReference type="VEuPathDB" id="HostDB:ENSCPOG00000019679"/>
<dbReference type="FunFam" id="3.30.500.10:FF:000002">
    <property type="entry name" value="Antigen-presenting glycoprotein CD1d1"/>
    <property type="match status" value="1"/>
</dbReference>
<reference evidence="21" key="2">
    <citation type="submission" date="2025-08" db="UniProtKB">
        <authorList>
            <consortium name="Ensembl"/>
        </authorList>
    </citation>
    <scope>IDENTIFICATION</scope>
    <source>
        <strain evidence="21">2N</strain>
    </source>
</reference>
<dbReference type="PROSITE" id="PS50835">
    <property type="entry name" value="IG_LIKE"/>
    <property type="match status" value="1"/>
</dbReference>
<dbReference type="SMART" id="SM00407">
    <property type="entry name" value="IGc1"/>
    <property type="match status" value="1"/>
</dbReference>
<comment type="subunit">
    <text evidence="17">Heterodimer with B2M (beta-2-microglobulin). Interacts with saposin C.</text>
</comment>
<dbReference type="GO" id="GO:0051135">
    <property type="term" value="P:positive regulation of NK T cell activation"/>
    <property type="evidence" value="ECO:0007669"/>
    <property type="project" value="UniProtKB-ARBA"/>
</dbReference>
<proteinExistence type="predicted"/>
<reference evidence="21" key="3">
    <citation type="submission" date="2025-09" db="UniProtKB">
        <authorList>
            <consortium name="Ensembl"/>
        </authorList>
    </citation>
    <scope>IDENTIFICATION</scope>
    <source>
        <strain evidence="21">2N</strain>
    </source>
</reference>
<keyword evidence="15" id="KW-0393">Immunoglobulin domain</keyword>
<keyword evidence="14" id="KW-0458">Lysosome</keyword>
<dbReference type="AlphaFoldDB" id="H0WDZ6"/>
<dbReference type="GO" id="GO:0002250">
    <property type="term" value="P:adaptive immune response"/>
    <property type="evidence" value="ECO:0007669"/>
    <property type="project" value="UniProtKB-KW"/>
</dbReference>
<dbReference type="GO" id="GO:0048006">
    <property type="term" value="P:antigen processing and presentation, endogenous lipid antigen via MHC class Ib"/>
    <property type="evidence" value="ECO:0007669"/>
    <property type="project" value="TreeGrafter"/>
</dbReference>
<evidence type="ECO:0000256" key="8">
    <source>
        <dbReference type="ARBA" id="ARBA00022859"/>
    </source>
</evidence>
<dbReference type="PANTHER" id="PTHR16675">
    <property type="entry name" value="MHC CLASS I-RELATED"/>
    <property type="match status" value="1"/>
</dbReference>
<protein>
    <submittedName>
        <fullName evidence="21">CD1b4 molecule</fullName>
    </submittedName>
</protein>
<dbReference type="Bgee" id="ENSCPOG00000019679">
    <property type="expression patterns" value="Expressed in zone of skin and 2 other cell types or tissues"/>
</dbReference>
<evidence type="ECO:0000256" key="4">
    <source>
        <dbReference type="ARBA" id="ARBA00022475"/>
    </source>
</evidence>
<accession>H0WDZ6</accession>
<evidence type="ECO:0000256" key="13">
    <source>
        <dbReference type="ARBA" id="ARBA00023180"/>
    </source>
</evidence>
<keyword evidence="4" id="KW-1003">Cell membrane</keyword>
<keyword evidence="10" id="KW-1064">Adaptive immunity</keyword>
<evidence type="ECO:0000256" key="12">
    <source>
        <dbReference type="ARBA" id="ARBA00023157"/>
    </source>
</evidence>
<dbReference type="GO" id="GO:0030884">
    <property type="term" value="F:exogenous lipid antigen binding"/>
    <property type="evidence" value="ECO:0007669"/>
    <property type="project" value="TreeGrafter"/>
</dbReference>
<reference evidence="22" key="1">
    <citation type="journal article" date="2011" name="Nature">
        <title>A high-resolution map of human evolutionary constraint using 29 mammals.</title>
        <authorList>
            <person name="Lindblad-Toh K."/>
            <person name="Garber M."/>
            <person name="Zuk O."/>
            <person name="Lin M.F."/>
            <person name="Parker B.J."/>
            <person name="Washietl S."/>
            <person name="Kheradpour P."/>
            <person name="Ernst J."/>
            <person name="Jordan G."/>
            <person name="Mauceli E."/>
            <person name="Ward L.D."/>
            <person name="Lowe C.B."/>
            <person name="Holloway A.K."/>
            <person name="Clamp M."/>
            <person name="Gnerre S."/>
            <person name="Alfoldi J."/>
            <person name="Beal K."/>
            <person name="Chang J."/>
            <person name="Clawson H."/>
            <person name="Cuff J."/>
            <person name="Di Palma F."/>
            <person name="Fitzgerald S."/>
            <person name="Flicek P."/>
            <person name="Guttman M."/>
            <person name="Hubisz M.J."/>
            <person name="Jaffe D.B."/>
            <person name="Jungreis I."/>
            <person name="Kent W.J."/>
            <person name="Kostka D."/>
            <person name="Lara M."/>
            <person name="Martins A.L."/>
            <person name="Massingham T."/>
            <person name="Moltke I."/>
            <person name="Raney B.J."/>
            <person name="Rasmussen M.D."/>
            <person name="Robinson J."/>
            <person name="Stark A."/>
            <person name="Vilella A.J."/>
            <person name="Wen J."/>
            <person name="Xie X."/>
            <person name="Zody M.C."/>
            <person name="Baldwin J."/>
            <person name="Bloom T."/>
            <person name="Chin C.W."/>
            <person name="Heiman D."/>
            <person name="Nicol R."/>
            <person name="Nusbaum C."/>
            <person name="Young S."/>
            <person name="Wilkinson J."/>
            <person name="Worley K.C."/>
            <person name="Kovar C.L."/>
            <person name="Muzny D.M."/>
            <person name="Gibbs R.A."/>
            <person name="Cree A."/>
            <person name="Dihn H.H."/>
            <person name="Fowler G."/>
            <person name="Jhangiani S."/>
            <person name="Joshi V."/>
            <person name="Lee S."/>
            <person name="Lewis L.R."/>
            <person name="Nazareth L.V."/>
            <person name="Okwuonu G."/>
            <person name="Santibanez J."/>
            <person name="Warren W.C."/>
            <person name="Mardis E.R."/>
            <person name="Weinstock G.M."/>
            <person name="Wilson R.K."/>
            <person name="Delehaunty K."/>
            <person name="Dooling D."/>
            <person name="Fronik C."/>
            <person name="Fulton L."/>
            <person name="Fulton B."/>
            <person name="Graves T."/>
            <person name="Minx P."/>
            <person name="Sodergren E."/>
            <person name="Birney E."/>
            <person name="Margulies E.H."/>
            <person name="Herrero J."/>
            <person name="Green E.D."/>
            <person name="Haussler D."/>
            <person name="Siepel A."/>
            <person name="Goldman N."/>
            <person name="Pollard K.S."/>
            <person name="Pedersen J.S."/>
            <person name="Lander E.S."/>
            <person name="Kellis M."/>
        </authorList>
    </citation>
    <scope>NUCLEOTIDE SEQUENCE [LARGE SCALE GENOMIC DNA]</scope>
    <source>
        <strain evidence="22">2N</strain>
    </source>
</reference>
<dbReference type="InterPro" id="IPR007110">
    <property type="entry name" value="Ig-like_dom"/>
</dbReference>
<dbReference type="GO" id="GO:0030883">
    <property type="term" value="F:endogenous lipid antigen binding"/>
    <property type="evidence" value="ECO:0007669"/>
    <property type="project" value="TreeGrafter"/>
</dbReference>
<dbReference type="Pfam" id="PF07654">
    <property type="entry name" value="C1-set"/>
    <property type="match status" value="1"/>
</dbReference>
<keyword evidence="6 19" id="KW-0732">Signal</keyword>
<dbReference type="GO" id="GO:0032743">
    <property type="term" value="P:positive regulation of interleukin-2 production"/>
    <property type="evidence" value="ECO:0007669"/>
    <property type="project" value="UniProtKB-ARBA"/>
</dbReference>
<evidence type="ECO:0000256" key="1">
    <source>
        <dbReference type="ARBA" id="ARBA00004251"/>
    </source>
</evidence>
<dbReference type="InParanoid" id="H0WDZ6"/>
<dbReference type="GO" id="GO:0005765">
    <property type="term" value="C:lysosomal membrane"/>
    <property type="evidence" value="ECO:0007669"/>
    <property type="project" value="UniProtKB-SubCell"/>
</dbReference>
<evidence type="ECO:0000259" key="20">
    <source>
        <dbReference type="PROSITE" id="PS50835"/>
    </source>
</evidence>
<evidence type="ECO:0000256" key="19">
    <source>
        <dbReference type="SAM" id="SignalP"/>
    </source>
</evidence>
<keyword evidence="8" id="KW-0391">Immunity</keyword>
<dbReference type="InterPro" id="IPR036179">
    <property type="entry name" value="Ig-like_dom_sf"/>
</dbReference>
<dbReference type="GO" id="GO:0048007">
    <property type="term" value="P:antigen processing and presentation, exogenous lipid antigen via MHC class Ib"/>
    <property type="evidence" value="ECO:0007669"/>
    <property type="project" value="TreeGrafter"/>
</dbReference>
<dbReference type="GO" id="GO:0005615">
    <property type="term" value="C:extracellular space"/>
    <property type="evidence" value="ECO:0007669"/>
    <property type="project" value="TreeGrafter"/>
</dbReference>
<dbReference type="InterPro" id="IPR013783">
    <property type="entry name" value="Ig-like_fold"/>
</dbReference>
<dbReference type="GO" id="GO:0071723">
    <property type="term" value="F:lipopeptide binding"/>
    <property type="evidence" value="ECO:0007669"/>
    <property type="project" value="TreeGrafter"/>
</dbReference>
<dbReference type="Gene3D" id="2.60.40.10">
    <property type="entry name" value="Immunoglobulins"/>
    <property type="match status" value="1"/>
</dbReference>
<evidence type="ECO:0000256" key="3">
    <source>
        <dbReference type="ARBA" id="ARBA00004656"/>
    </source>
</evidence>
<evidence type="ECO:0000313" key="21">
    <source>
        <dbReference type="Ensembl" id="ENSCPOP00000016680.1"/>
    </source>
</evidence>
<dbReference type="EMBL" id="AAKN02043062">
    <property type="status" value="NOT_ANNOTATED_CDS"/>
    <property type="molecule type" value="Genomic_DNA"/>
</dbReference>
<dbReference type="GO" id="GO:0009897">
    <property type="term" value="C:external side of plasma membrane"/>
    <property type="evidence" value="ECO:0007669"/>
    <property type="project" value="TreeGrafter"/>
</dbReference>
<organism evidence="21 22">
    <name type="scientific">Cavia porcellus</name>
    <name type="common">Guinea pig</name>
    <dbReference type="NCBI Taxonomy" id="10141"/>
    <lineage>
        <taxon>Eukaryota</taxon>
        <taxon>Metazoa</taxon>
        <taxon>Chordata</taxon>
        <taxon>Craniata</taxon>
        <taxon>Vertebrata</taxon>
        <taxon>Euteleostomi</taxon>
        <taxon>Mammalia</taxon>
        <taxon>Eutheria</taxon>
        <taxon>Euarchontoglires</taxon>
        <taxon>Glires</taxon>
        <taxon>Rodentia</taxon>
        <taxon>Hystricomorpha</taxon>
        <taxon>Caviidae</taxon>
        <taxon>Cavia</taxon>
    </lineage>
</organism>
<sequence>MLLLALAFFFPAGDTQNVLPGKISFYGIQISTFFNHTVVENRGSGWLGDMEISSWDSEKETIIFRKPWSKGNFSNDEILEVEEIFQVYFFGFVREAQKHMSDFQVEYPFEIQVISGCEVNSQRSFDYFMRVAVKGLDLLSIKNHSCWPAPEGGSRAQKFCTLILQYKGICDTVEILLTKTCPRYLMSVIEAGKSDLQKQVKPDAWLSQGPSPGPGLLQLVCHVSGFYPKPVWVMWMRGDKELPETQKRDVLPNADETWYLRVTLDVAAEEAAGLSCRVKHSSLEGQDIILYWGHSISIGWIILAVLVPCLIVLVLFILWFYRRWSYEDIF</sequence>
<dbReference type="InterPro" id="IPR011162">
    <property type="entry name" value="MHC_I/II-like_Ag-recog"/>
</dbReference>
<evidence type="ECO:0000256" key="11">
    <source>
        <dbReference type="ARBA" id="ARBA00023136"/>
    </source>
</evidence>
<evidence type="ECO:0000256" key="16">
    <source>
        <dbReference type="ARBA" id="ARBA00037203"/>
    </source>
</evidence>
<keyword evidence="5 18" id="KW-0812">Transmembrane</keyword>
<dbReference type="CDD" id="cd21029">
    <property type="entry name" value="IgC1_CD1"/>
    <property type="match status" value="1"/>
</dbReference>
<feature type="transmembrane region" description="Helical" evidence="18">
    <location>
        <begin position="298"/>
        <end position="321"/>
    </location>
</feature>
<dbReference type="OMA" id="MEISSWD"/>
<comment type="subcellular location">
    <subcellularLocation>
        <location evidence="1">Cell membrane</location>
        <topology evidence="1">Single-pass type I membrane protein</topology>
    </subcellularLocation>
    <subcellularLocation>
        <location evidence="2">Endosome membrane</location>
    </subcellularLocation>
    <subcellularLocation>
        <location evidence="3">Lysosome membrane</location>
    </subcellularLocation>
</comment>
<dbReference type="Ensembl" id="ENSCPOT00000027715.2">
    <property type="protein sequence ID" value="ENSCPOP00000016680.1"/>
    <property type="gene ID" value="ENSCPOG00000019679.2"/>
</dbReference>
<name>H0WDZ6_CAVPO</name>